<dbReference type="EC" id="1.3.3.3" evidence="4"/>
<name>A0A4V3XFP5_9AGAM</name>
<dbReference type="PIRSF" id="PIRSF000166">
    <property type="entry name" value="Coproporphyri_ox"/>
    <property type="match status" value="1"/>
</dbReference>
<protein>
    <recommendedName>
        <fullName evidence="4">coproporphyrinogen oxidase</fullName>
        <ecNumber evidence="4">1.3.3.3</ecNumber>
    </recommendedName>
</protein>
<dbReference type="SUPFAM" id="SSF102886">
    <property type="entry name" value="Coproporphyrinogen III oxidase"/>
    <property type="match status" value="1"/>
</dbReference>
<dbReference type="EMBL" id="SGPL01000079">
    <property type="protein sequence ID" value="THH18323.1"/>
    <property type="molecule type" value="Genomic_DNA"/>
</dbReference>
<dbReference type="GO" id="GO:0005737">
    <property type="term" value="C:cytoplasm"/>
    <property type="evidence" value="ECO:0007669"/>
    <property type="project" value="TreeGrafter"/>
</dbReference>
<evidence type="ECO:0000313" key="8">
    <source>
        <dbReference type="EMBL" id="THH18323.1"/>
    </source>
</evidence>
<comment type="subunit">
    <text evidence="3">Homodimer.</text>
</comment>
<dbReference type="InterPro" id="IPR001260">
    <property type="entry name" value="Coprogen_oxidase_aer"/>
</dbReference>
<evidence type="ECO:0000256" key="1">
    <source>
        <dbReference type="ARBA" id="ARBA00005168"/>
    </source>
</evidence>
<dbReference type="Pfam" id="PF01218">
    <property type="entry name" value="Coprogen_oxidas"/>
    <property type="match status" value="1"/>
</dbReference>
<dbReference type="GO" id="GO:0006782">
    <property type="term" value="P:protoporphyrinogen IX biosynthetic process"/>
    <property type="evidence" value="ECO:0007669"/>
    <property type="project" value="UniProtKB-UniPathway"/>
</dbReference>
<evidence type="ECO:0000256" key="6">
    <source>
        <dbReference type="ARBA" id="ARBA00023244"/>
    </source>
</evidence>
<evidence type="ECO:0000256" key="2">
    <source>
        <dbReference type="ARBA" id="ARBA00010644"/>
    </source>
</evidence>
<gene>
    <name evidence="8" type="ORF">EW146_g2652</name>
</gene>
<feature type="region of interest" description="Disordered" evidence="7">
    <location>
        <begin position="309"/>
        <end position="332"/>
    </location>
</feature>
<dbReference type="Gene3D" id="3.40.1500.10">
    <property type="entry name" value="Coproporphyrinogen III oxidase, aerobic"/>
    <property type="match status" value="1"/>
</dbReference>
<dbReference type="UniPathway" id="UPA00251">
    <property type="reaction ID" value="UER00322"/>
</dbReference>
<comment type="pathway">
    <text evidence="1">Porphyrin-containing compound metabolism; protoporphyrin-IX biosynthesis; protoporphyrinogen-IX from coproporphyrinogen-III (O2 route): step 1/1.</text>
</comment>
<dbReference type="AlphaFoldDB" id="A0A4V3XFP5"/>
<accession>A0A4V3XFP5</accession>
<evidence type="ECO:0000256" key="7">
    <source>
        <dbReference type="SAM" id="MobiDB-lite"/>
    </source>
</evidence>
<dbReference type="PRINTS" id="PR00073">
    <property type="entry name" value="COPRGNOXDASE"/>
</dbReference>
<dbReference type="PANTHER" id="PTHR10755:SF0">
    <property type="entry name" value="OXYGEN-DEPENDENT COPROPORPHYRINOGEN-III OXIDASE, MITOCHONDRIAL"/>
    <property type="match status" value="1"/>
</dbReference>
<comment type="similarity">
    <text evidence="2">Belongs to the aerobic coproporphyrinogen-III oxidase family.</text>
</comment>
<keyword evidence="9" id="KW-1185">Reference proteome</keyword>
<keyword evidence="5" id="KW-0560">Oxidoreductase</keyword>
<dbReference type="GO" id="GO:0004109">
    <property type="term" value="F:coproporphyrinogen oxidase activity"/>
    <property type="evidence" value="ECO:0007669"/>
    <property type="project" value="UniProtKB-EC"/>
</dbReference>
<dbReference type="PANTHER" id="PTHR10755">
    <property type="entry name" value="COPROPORPHYRINOGEN III OXIDASE, MITOCHONDRIAL"/>
    <property type="match status" value="1"/>
</dbReference>
<dbReference type="NCBIfam" id="NF003727">
    <property type="entry name" value="PRK05330.1"/>
    <property type="match status" value="1"/>
</dbReference>
<evidence type="ECO:0000256" key="3">
    <source>
        <dbReference type="ARBA" id="ARBA00011738"/>
    </source>
</evidence>
<sequence>MRQQVTGYITRLQDSIVAALEGIDDRAPPFRCQSWERAEGGGGRSCTFGCAQVDSVLEKAGVNISTIHGTLSPPAIRQMSTEHASLPSDPPNDSKLPFFAGGISIILHPRNPNAPSVHANYRYMEVTASPDSEEIVAWWFGGVTDLTPAYLFEEDAEHFHTVLKRACDAHGPALYHAFKKSCDDYFYIPHRGEHRGIGGIRFDNLSNEPHPLLLDGTSRPRTPAEIFAFVQTLGDAFLSSYLPILERRMEMPYDDRMRRWQLLRRGRGIEFTLVYERGTKFGLAAPGVNVENVLVSMPEEARWEYMSELGREQDDSEESRLTEVLKKPQEWA</sequence>
<organism evidence="8 9">
    <name type="scientific">Bondarzewia mesenterica</name>
    <dbReference type="NCBI Taxonomy" id="1095465"/>
    <lineage>
        <taxon>Eukaryota</taxon>
        <taxon>Fungi</taxon>
        <taxon>Dikarya</taxon>
        <taxon>Basidiomycota</taxon>
        <taxon>Agaricomycotina</taxon>
        <taxon>Agaricomycetes</taxon>
        <taxon>Russulales</taxon>
        <taxon>Bondarzewiaceae</taxon>
        <taxon>Bondarzewia</taxon>
    </lineage>
</organism>
<evidence type="ECO:0000313" key="9">
    <source>
        <dbReference type="Proteomes" id="UP000310158"/>
    </source>
</evidence>
<dbReference type="InterPro" id="IPR036406">
    <property type="entry name" value="Coprogen_oxidase_aer_sf"/>
</dbReference>
<dbReference type="OrthoDB" id="15318at2759"/>
<comment type="caution">
    <text evidence="8">The sequence shown here is derived from an EMBL/GenBank/DDBJ whole genome shotgun (WGS) entry which is preliminary data.</text>
</comment>
<evidence type="ECO:0000256" key="4">
    <source>
        <dbReference type="ARBA" id="ARBA00012869"/>
    </source>
</evidence>
<evidence type="ECO:0000256" key="5">
    <source>
        <dbReference type="ARBA" id="ARBA00023002"/>
    </source>
</evidence>
<dbReference type="Proteomes" id="UP000310158">
    <property type="component" value="Unassembled WGS sequence"/>
</dbReference>
<keyword evidence="6" id="KW-0627">Porphyrin biosynthesis</keyword>
<proteinExistence type="inferred from homology"/>
<reference evidence="8 9" key="1">
    <citation type="submission" date="2019-02" db="EMBL/GenBank/DDBJ databases">
        <title>Genome sequencing of the rare red list fungi Bondarzewia mesenterica.</title>
        <authorList>
            <person name="Buettner E."/>
            <person name="Kellner H."/>
        </authorList>
    </citation>
    <scope>NUCLEOTIDE SEQUENCE [LARGE SCALE GENOMIC DNA]</scope>
    <source>
        <strain evidence="8 9">DSM 108281</strain>
    </source>
</reference>